<proteinExistence type="predicted"/>
<dbReference type="Proteomes" id="UP000020561">
    <property type="component" value="Unassembled WGS sequence"/>
</dbReference>
<evidence type="ECO:0000313" key="3">
    <source>
        <dbReference type="Proteomes" id="UP000020561"/>
    </source>
</evidence>
<feature type="region of interest" description="Disordered" evidence="1">
    <location>
        <begin position="65"/>
        <end position="103"/>
    </location>
</feature>
<dbReference type="AlphaFoldDB" id="X7ZIK3"/>
<protein>
    <submittedName>
        <fullName evidence="2">Uncharacterized protein</fullName>
    </submittedName>
</protein>
<dbReference type="EMBL" id="JAOA01000003">
    <property type="protein sequence ID" value="EUA18856.1"/>
    <property type="molecule type" value="Genomic_DNA"/>
</dbReference>
<accession>X7ZIK3</accession>
<comment type="caution">
    <text evidence="2">The sequence shown here is derived from an EMBL/GenBank/DDBJ whole genome shotgun (WGS) entry which is preliminary data.</text>
</comment>
<evidence type="ECO:0000256" key="1">
    <source>
        <dbReference type="SAM" id="MobiDB-lite"/>
    </source>
</evidence>
<sequence>MPADEGVPVSARDPGADGAVSRRLLQLVMWNMVVAPAPPGMGLLPQLSELPSEVSSAVGLIGTVASAETPAEAGGHGTNHDRRRRPRRQRRKTAQAAPHNDRR</sequence>
<name>X7ZIK3_MYCKA</name>
<organism evidence="2 3">
    <name type="scientific">Mycobacterium kansasii 662</name>
    <dbReference type="NCBI Taxonomy" id="1299326"/>
    <lineage>
        <taxon>Bacteria</taxon>
        <taxon>Bacillati</taxon>
        <taxon>Actinomycetota</taxon>
        <taxon>Actinomycetes</taxon>
        <taxon>Mycobacteriales</taxon>
        <taxon>Mycobacteriaceae</taxon>
        <taxon>Mycobacterium</taxon>
    </lineage>
</organism>
<dbReference type="PATRIC" id="fig|1299326.3.peg.2561"/>
<reference evidence="2 3" key="1">
    <citation type="submission" date="2013-12" db="EMBL/GenBank/DDBJ databases">
        <authorList>
            <person name="Brown-Elliot B."/>
            <person name="Wallace R."/>
            <person name="Lenaerts A."/>
            <person name="Ordway D."/>
            <person name="DeGroote M.A."/>
            <person name="Parker T."/>
            <person name="Sizemore C."/>
            <person name="Tallon L.J."/>
            <person name="Sadzewicz L.K."/>
            <person name="Sengamalay N."/>
            <person name="Fraser C.M."/>
            <person name="Hine E."/>
            <person name="Shefchek K.A."/>
            <person name="Das S.P."/>
            <person name="Tettelin H."/>
        </authorList>
    </citation>
    <scope>NUCLEOTIDE SEQUENCE [LARGE SCALE GENOMIC DNA]</scope>
    <source>
        <strain evidence="2 3">662</strain>
    </source>
</reference>
<feature type="compositionally biased region" description="Basic residues" evidence="1">
    <location>
        <begin position="81"/>
        <end position="93"/>
    </location>
</feature>
<gene>
    <name evidence="2" type="ORF">I545_2672</name>
</gene>
<evidence type="ECO:0000313" key="2">
    <source>
        <dbReference type="EMBL" id="EUA18856.1"/>
    </source>
</evidence>